<evidence type="ECO:0000313" key="2">
    <source>
        <dbReference type="Proteomes" id="UP001172159"/>
    </source>
</evidence>
<accession>A0AA40BEG1</accession>
<dbReference type="EMBL" id="JAUKTV010000008">
    <property type="protein sequence ID" value="KAK0732750.1"/>
    <property type="molecule type" value="Genomic_DNA"/>
</dbReference>
<keyword evidence="2" id="KW-1185">Reference proteome</keyword>
<proteinExistence type="predicted"/>
<name>A0AA40BEG1_9PEZI</name>
<sequence length="242" mass="26494">MIHSPLITSTSFTHSLTHRLRVNPISYTAHSDLVSRKDPVSVHGRGPFDSHYPPKQHRAQQLAYGAYPNIPFILMTRRWPALQQKKETWSQAGLPQAGHFLFAPPRALAKACLGQKPTPSGNKLAGGLQVSNAKRKPQSSFMVFPLDNHRMSNLISAADAKAVEGFWAYVLICLCVSGKMQSAASPVACSLLLRCARKRGKCAPVPRVCVFSANISTTCKKPKRSSGCRGEEDYVPFPGNVN</sequence>
<dbReference type="AlphaFoldDB" id="A0AA40BEG1"/>
<dbReference type="Proteomes" id="UP001172159">
    <property type="component" value="Unassembled WGS sequence"/>
</dbReference>
<reference evidence="1" key="1">
    <citation type="submission" date="2023-06" db="EMBL/GenBank/DDBJ databases">
        <title>Genome-scale phylogeny and comparative genomics of the fungal order Sordariales.</title>
        <authorList>
            <consortium name="Lawrence Berkeley National Laboratory"/>
            <person name="Hensen N."/>
            <person name="Bonometti L."/>
            <person name="Westerberg I."/>
            <person name="Brannstrom I.O."/>
            <person name="Guillou S."/>
            <person name="Cros-Aarteil S."/>
            <person name="Calhoun S."/>
            <person name="Haridas S."/>
            <person name="Kuo A."/>
            <person name="Mondo S."/>
            <person name="Pangilinan J."/>
            <person name="Riley R."/>
            <person name="Labutti K."/>
            <person name="Andreopoulos B."/>
            <person name="Lipzen A."/>
            <person name="Chen C."/>
            <person name="Yanf M."/>
            <person name="Daum C."/>
            <person name="Ng V."/>
            <person name="Clum A."/>
            <person name="Steindorff A."/>
            <person name="Ohm R."/>
            <person name="Martin F."/>
            <person name="Silar P."/>
            <person name="Natvig D."/>
            <person name="Lalanne C."/>
            <person name="Gautier V."/>
            <person name="Ament-Velasquez S.L."/>
            <person name="Kruys A."/>
            <person name="Hutchinson M.I."/>
            <person name="Powell A.J."/>
            <person name="Barry K."/>
            <person name="Miller A.N."/>
            <person name="Grigoriev I.V."/>
            <person name="Debuchy R."/>
            <person name="Gladieux P."/>
            <person name="Thoren M.H."/>
            <person name="Johannesson H."/>
        </authorList>
    </citation>
    <scope>NUCLEOTIDE SEQUENCE</scope>
    <source>
        <strain evidence="1">CBS 540.89</strain>
    </source>
</reference>
<evidence type="ECO:0000313" key="1">
    <source>
        <dbReference type="EMBL" id="KAK0732750.1"/>
    </source>
</evidence>
<comment type="caution">
    <text evidence="1">The sequence shown here is derived from an EMBL/GenBank/DDBJ whole genome shotgun (WGS) entry which is preliminary data.</text>
</comment>
<protein>
    <submittedName>
        <fullName evidence="1">Uncharacterized protein</fullName>
    </submittedName>
</protein>
<organism evidence="1 2">
    <name type="scientific">Apiosordaria backusii</name>
    <dbReference type="NCBI Taxonomy" id="314023"/>
    <lineage>
        <taxon>Eukaryota</taxon>
        <taxon>Fungi</taxon>
        <taxon>Dikarya</taxon>
        <taxon>Ascomycota</taxon>
        <taxon>Pezizomycotina</taxon>
        <taxon>Sordariomycetes</taxon>
        <taxon>Sordariomycetidae</taxon>
        <taxon>Sordariales</taxon>
        <taxon>Lasiosphaeriaceae</taxon>
        <taxon>Apiosordaria</taxon>
    </lineage>
</organism>
<gene>
    <name evidence="1" type="ORF">B0T21DRAFT_200654</name>
</gene>